<evidence type="ECO:0000256" key="2">
    <source>
        <dbReference type="ARBA" id="ARBA00007776"/>
    </source>
</evidence>
<feature type="transmembrane region" description="Helical" evidence="8">
    <location>
        <begin position="141"/>
        <end position="161"/>
    </location>
</feature>
<keyword evidence="7 8" id="KW-0472">Membrane</keyword>
<evidence type="ECO:0000313" key="10">
    <source>
        <dbReference type="Proteomes" id="UP000233293"/>
    </source>
</evidence>
<keyword evidence="6 8" id="KW-1133">Transmembrane helix</keyword>
<evidence type="ECO:0000256" key="8">
    <source>
        <dbReference type="SAM" id="Phobius"/>
    </source>
</evidence>
<dbReference type="Pfam" id="PF04093">
    <property type="entry name" value="MreD"/>
    <property type="match status" value="1"/>
</dbReference>
<evidence type="ECO:0000256" key="7">
    <source>
        <dbReference type="ARBA" id="ARBA00023136"/>
    </source>
</evidence>
<comment type="subcellular location">
    <subcellularLocation>
        <location evidence="1">Cell membrane</location>
        <topology evidence="1">Multi-pass membrane protein</topology>
    </subcellularLocation>
</comment>
<dbReference type="GO" id="GO:0008360">
    <property type="term" value="P:regulation of cell shape"/>
    <property type="evidence" value="ECO:0007669"/>
    <property type="project" value="UniProtKB-KW"/>
</dbReference>
<evidence type="ECO:0000256" key="4">
    <source>
        <dbReference type="ARBA" id="ARBA00022692"/>
    </source>
</evidence>
<proteinExistence type="inferred from homology"/>
<evidence type="ECO:0000256" key="3">
    <source>
        <dbReference type="ARBA" id="ARBA00022475"/>
    </source>
</evidence>
<evidence type="ECO:0000256" key="6">
    <source>
        <dbReference type="ARBA" id="ARBA00022989"/>
    </source>
</evidence>
<name>A0A2N3PW42_9PROT</name>
<evidence type="ECO:0000313" key="9">
    <source>
        <dbReference type="EMBL" id="PKU24626.1"/>
    </source>
</evidence>
<dbReference type="EMBL" id="PIUM01000010">
    <property type="protein sequence ID" value="PKU24626.1"/>
    <property type="molecule type" value="Genomic_DNA"/>
</dbReference>
<keyword evidence="4 8" id="KW-0812">Transmembrane</keyword>
<feature type="transmembrane region" description="Helical" evidence="8">
    <location>
        <begin position="75"/>
        <end position="97"/>
    </location>
</feature>
<accession>A0A2N3PW42</accession>
<comment type="similarity">
    <text evidence="2">Belongs to the MreD family.</text>
</comment>
<dbReference type="InterPro" id="IPR007227">
    <property type="entry name" value="Cell_shape_determining_MreD"/>
</dbReference>
<reference evidence="10" key="1">
    <citation type="submission" date="2017-12" db="EMBL/GenBank/DDBJ databases">
        <title>Draft genome sequence of Telmatospirillum siberiense 26-4b1T, an acidotolerant peatland alphaproteobacterium potentially involved in sulfur cycling.</title>
        <authorList>
            <person name="Hausmann B."/>
            <person name="Pjevac P."/>
            <person name="Schreck K."/>
            <person name="Herbold C.W."/>
            <person name="Daims H."/>
            <person name="Wagner M."/>
            <person name="Pester M."/>
            <person name="Loy A."/>
        </authorList>
    </citation>
    <scope>NUCLEOTIDE SEQUENCE [LARGE SCALE GENOMIC DNA]</scope>
    <source>
        <strain evidence="10">26-4b1</strain>
    </source>
</reference>
<organism evidence="9 10">
    <name type="scientific">Telmatospirillum siberiense</name>
    <dbReference type="NCBI Taxonomy" id="382514"/>
    <lineage>
        <taxon>Bacteria</taxon>
        <taxon>Pseudomonadati</taxon>
        <taxon>Pseudomonadota</taxon>
        <taxon>Alphaproteobacteria</taxon>
        <taxon>Rhodospirillales</taxon>
        <taxon>Rhodospirillaceae</taxon>
        <taxon>Telmatospirillum</taxon>
    </lineage>
</organism>
<dbReference type="Proteomes" id="UP000233293">
    <property type="component" value="Unassembled WGS sequence"/>
</dbReference>
<dbReference type="OrthoDB" id="7161178at2"/>
<dbReference type="RefSeq" id="WP_101250662.1">
    <property type="nucleotide sequence ID" value="NZ_PIUM01000010.1"/>
</dbReference>
<keyword evidence="10" id="KW-1185">Reference proteome</keyword>
<keyword evidence="3" id="KW-1003">Cell membrane</keyword>
<feature type="transmembrane region" description="Helical" evidence="8">
    <location>
        <begin position="109"/>
        <end position="129"/>
    </location>
</feature>
<dbReference type="GO" id="GO:0005886">
    <property type="term" value="C:plasma membrane"/>
    <property type="evidence" value="ECO:0007669"/>
    <property type="project" value="UniProtKB-SubCell"/>
</dbReference>
<sequence length="171" mass="19252">MKGTLLQRIDQWFRHLLPVGSVLLLILINALPTRLPGFAAVVPLLPLIGIYYWSIYRPDLMPPALAFGLGLLNDVIAGLPLGVSSLIYLLAQGMTASQRRFFHGKPFRIAWWGFGLVSACALALQWLLVSLLLGHTLEPRAVMFEFLMTLFFYPLLSWFFARIQLALLRSV</sequence>
<feature type="transmembrane region" description="Helical" evidence="8">
    <location>
        <begin position="12"/>
        <end position="31"/>
    </location>
</feature>
<evidence type="ECO:0000256" key="1">
    <source>
        <dbReference type="ARBA" id="ARBA00004651"/>
    </source>
</evidence>
<protein>
    <submittedName>
        <fullName evidence="9">Rod shape-determining protein MreD</fullName>
    </submittedName>
</protein>
<evidence type="ECO:0000256" key="5">
    <source>
        <dbReference type="ARBA" id="ARBA00022960"/>
    </source>
</evidence>
<keyword evidence="5" id="KW-0133">Cell shape</keyword>
<dbReference type="AlphaFoldDB" id="A0A2N3PW42"/>
<dbReference type="NCBIfam" id="TIGR03426">
    <property type="entry name" value="shape_MreD"/>
    <property type="match status" value="1"/>
</dbReference>
<comment type="caution">
    <text evidence="9">The sequence shown here is derived from an EMBL/GenBank/DDBJ whole genome shotgun (WGS) entry which is preliminary data.</text>
</comment>
<feature type="transmembrane region" description="Helical" evidence="8">
    <location>
        <begin position="38"/>
        <end position="55"/>
    </location>
</feature>
<gene>
    <name evidence="9" type="primary">mreD</name>
    <name evidence="9" type="ORF">CWS72_11055</name>
</gene>